<evidence type="ECO:0000256" key="1">
    <source>
        <dbReference type="ARBA" id="ARBA00006987"/>
    </source>
</evidence>
<evidence type="ECO:0000313" key="3">
    <source>
        <dbReference type="Proteomes" id="UP000542125"/>
    </source>
</evidence>
<reference evidence="2 3" key="1">
    <citation type="submission" date="2020-07" db="EMBL/GenBank/DDBJ databases">
        <title>Genomic Encyclopedia of Type Strains, Phase IV (KMG-V): Genome sequencing to study the core and pangenomes of soil and plant-associated prokaryotes.</title>
        <authorList>
            <person name="Whitman W."/>
        </authorList>
    </citation>
    <scope>NUCLEOTIDE SEQUENCE [LARGE SCALE GENOMIC DNA]</scope>
    <source>
        <strain evidence="2 3">SAS40</strain>
    </source>
</reference>
<sequence length="303" mass="32324">MPASASSIRMLVPYVQGGGSDQRARLIAKYLQRHLNRDVTVINCPGAVSGHQAIADAAPDGATLGLITGEIGMMHWHPGLTSLTPADFTPLAVPFVESSAIIVPAASPFHTLAEFLEHCRHHRITGSGGPDFSVWKFSLAGLMQAAGIPLSHLGWIETHSGEQGLEHALAGRADVAPITMTDARGPLLSNAARALATMEDRRHAAFPSVPTVAEAIGVDWSVAHWRGIVAPRGLPEPMTRIYIDALHAVAADPDFNAEAAASFFTLGWRMGDAFADYMREDDARFGEVIAALDMSLNTQTSLH</sequence>
<evidence type="ECO:0000313" key="2">
    <source>
        <dbReference type="EMBL" id="NYE83725.1"/>
    </source>
</evidence>
<comment type="caution">
    <text evidence="2">The sequence shown here is derived from an EMBL/GenBank/DDBJ whole genome shotgun (WGS) entry which is preliminary data.</text>
</comment>
<dbReference type="EMBL" id="JACBYR010000001">
    <property type="protein sequence ID" value="NYE83725.1"/>
    <property type="molecule type" value="Genomic_DNA"/>
</dbReference>
<name>A0A7Y9IVR2_9BURK</name>
<comment type="similarity">
    <text evidence="1">Belongs to the UPF0065 (bug) family.</text>
</comment>
<keyword evidence="2" id="KW-0675">Receptor</keyword>
<dbReference type="Proteomes" id="UP000542125">
    <property type="component" value="Unassembled WGS sequence"/>
</dbReference>
<dbReference type="SUPFAM" id="SSF53850">
    <property type="entry name" value="Periplasmic binding protein-like II"/>
    <property type="match status" value="1"/>
</dbReference>
<dbReference type="PANTHER" id="PTHR42928">
    <property type="entry name" value="TRICARBOXYLATE-BINDING PROTEIN"/>
    <property type="match status" value="1"/>
</dbReference>
<dbReference type="Pfam" id="PF03401">
    <property type="entry name" value="TctC"/>
    <property type="match status" value="1"/>
</dbReference>
<dbReference type="Gene3D" id="3.40.190.150">
    <property type="entry name" value="Bordetella uptake gene, domain 1"/>
    <property type="match status" value="1"/>
</dbReference>
<organism evidence="2 3">
    <name type="scientific">Pigmentiphaga litoralis</name>
    <dbReference type="NCBI Taxonomy" id="516702"/>
    <lineage>
        <taxon>Bacteria</taxon>
        <taxon>Pseudomonadati</taxon>
        <taxon>Pseudomonadota</taxon>
        <taxon>Betaproteobacteria</taxon>
        <taxon>Burkholderiales</taxon>
        <taxon>Alcaligenaceae</taxon>
        <taxon>Pigmentiphaga</taxon>
    </lineage>
</organism>
<dbReference type="AlphaFoldDB" id="A0A7Y9IVR2"/>
<proteinExistence type="inferred from homology"/>
<dbReference type="PIRSF" id="PIRSF017082">
    <property type="entry name" value="YflP"/>
    <property type="match status" value="1"/>
</dbReference>
<protein>
    <submittedName>
        <fullName evidence="2">Tripartite-type tricarboxylate transporter receptor subunit TctC</fullName>
    </submittedName>
</protein>
<dbReference type="RefSeq" id="WP_179587504.1">
    <property type="nucleotide sequence ID" value="NZ_JACBYR010000001.1"/>
</dbReference>
<gene>
    <name evidence="2" type="ORF">FHW18_002996</name>
</gene>
<dbReference type="Gene3D" id="3.40.190.10">
    <property type="entry name" value="Periplasmic binding protein-like II"/>
    <property type="match status" value="1"/>
</dbReference>
<dbReference type="InterPro" id="IPR042100">
    <property type="entry name" value="Bug_dom1"/>
</dbReference>
<dbReference type="PANTHER" id="PTHR42928:SF5">
    <property type="entry name" value="BLR1237 PROTEIN"/>
    <property type="match status" value="1"/>
</dbReference>
<keyword evidence="3" id="KW-1185">Reference proteome</keyword>
<dbReference type="InterPro" id="IPR005064">
    <property type="entry name" value="BUG"/>
</dbReference>
<dbReference type="CDD" id="cd07012">
    <property type="entry name" value="PBP2_Bug_TTT"/>
    <property type="match status" value="1"/>
</dbReference>
<accession>A0A7Y9IVR2</accession>